<feature type="domain" description="Thioredoxin" evidence="6">
    <location>
        <begin position="310"/>
        <end position="448"/>
    </location>
</feature>
<dbReference type="PANTHER" id="PTHR42852:SF6">
    <property type="entry name" value="THIOL:DISULFIDE INTERCHANGE PROTEIN DSBE"/>
    <property type="match status" value="1"/>
</dbReference>
<dbReference type="InterPro" id="IPR036249">
    <property type="entry name" value="Thioredoxin-like_sf"/>
</dbReference>
<dbReference type="Proteomes" id="UP000273898">
    <property type="component" value="Unassembled WGS sequence"/>
</dbReference>
<dbReference type="EMBL" id="SOPX01000005">
    <property type="protein sequence ID" value="TFB28781.1"/>
    <property type="molecule type" value="Genomic_DNA"/>
</dbReference>
<evidence type="ECO:0000313" key="7">
    <source>
        <dbReference type="EMBL" id="RLJ72007.1"/>
    </source>
</evidence>
<dbReference type="Gene3D" id="3.40.30.10">
    <property type="entry name" value="Glutaredoxin"/>
    <property type="match status" value="1"/>
</dbReference>
<name>A0A497XRZ2_9SPHI</name>
<sequence>MKKSIIAILMATMSLTSFAQNAVIKGKFTKILPQNLKADRVIFSKQEAGGVSPISMALVARQDQSFTIQIPASDLNAIRYLGFNADQYPVYMRAGEELTIDAFDGNVVYSGNLSKENKVFADWYKLVLPLQKFGHSNKGYTIPTERLTATLDSLAAPVDAFVKSIKTGNEAFDKYVKFMLPYSVRYDALLPFASGINFGRKDEYPVYFTDLFKNEKYTDKAVWTLPFGFDYIQMLSFAKHIIYNSENGMASELVLPEISNKELLAEVALKAAEKGLSMDLVAFTTNNQKYMLTDAQKKKMNILADRAKLKVAGGQTINFSYPDINGKTSSLSDYRGKVVLLDVWATWCAPCIAEQPALETLEKSFEGKNVVFISLSIDTDKAKWKDMVEKKKLSGVHLFTNNKGPIVTDYDVTEIPRYILIDKEGKMVSFDAPRPSDTKLKALIESKL</sequence>
<feature type="signal peptide" evidence="5">
    <location>
        <begin position="1"/>
        <end position="19"/>
    </location>
</feature>
<dbReference type="AlphaFoldDB" id="A0A497XRZ2"/>
<keyword evidence="4" id="KW-0676">Redox-active center</keyword>
<evidence type="ECO:0000256" key="1">
    <source>
        <dbReference type="ARBA" id="ARBA00004196"/>
    </source>
</evidence>
<keyword evidence="7" id="KW-0413">Isomerase</keyword>
<dbReference type="InterPro" id="IPR000866">
    <property type="entry name" value="AhpC/TSA"/>
</dbReference>
<dbReference type="Proteomes" id="UP000297429">
    <property type="component" value="Unassembled WGS sequence"/>
</dbReference>
<evidence type="ECO:0000259" key="6">
    <source>
        <dbReference type="PROSITE" id="PS51352"/>
    </source>
</evidence>
<evidence type="ECO:0000256" key="3">
    <source>
        <dbReference type="ARBA" id="ARBA00023157"/>
    </source>
</evidence>
<dbReference type="GO" id="GO:0030313">
    <property type="term" value="C:cell envelope"/>
    <property type="evidence" value="ECO:0007669"/>
    <property type="project" value="UniProtKB-SubCell"/>
</dbReference>
<dbReference type="InterPro" id="IPR050553">
    <property type="entry name" value="Thioredoxin_ResA/DsbE_sf"/>
</dbReference>
<dbReference type="Pfam" id="PF00578">
    <property type="entry name" value="AhpC-TSA"/>
    <property type="match status" value="1"/>
</dbReference>
<keyword evidence="10" id="KW-1185">Reference proteome</keyword>
<evidence type="ECO:0000313" key="9">
    <source>
        <dbReference type="Proteomes" id="UP000273898"/>
    </source>
</evidence>
<keyword evidence="3" id="KW-1015">Disulfide bond</keyword>
<dbReference type="GO" id="GO:0016209">
    <property type="term" value="F:antioxidant activity"/>
    <property type="evidence" value="ECO:0007669"/>
    <property type="project" value="InterPro"/>
</dbReference>
<reference evidence="7 9" key="1">
    <citation type="submission" date="2018-10" db="EMBL/GenBank/DDBJ databases">
        <title>Genomic Encyclopedia of Archaeal and Bacterial Type Strains, Phase II (KMG-II): from individual species to whole genera.</title>
        <authorList>
            <person name="Goeker M."/>
        </authorList>
    </citation>
    <scope>NUCLEOTIDE SEQUENCE [LARGE SCALE GENOMIC DNA]</scope>
    <source>
        <strain evidence="7 9">DSM 19624</strain>
    </source>
</reference>
<dbReference type="GO" id="GO:0016491">
    <property type="term" value="F:oxidoreductase activity"/>
    <property type="evidence" value="ECO:0007669"/>
    <property type="project" value="InterPro"/>
</dbReference>
<gene>
    <name evidence="7" type="ORF">BCL90_4834</name>
    <name evidence="8" type="ORF">E3V97_21920</name>
</gene>
<dbReference type="CDD" id="cd02966">
    <property type="entry name" value="TlpA_like_family"/>
    <property type="match status" value="1"/>
</dbReference>
<keyword evidence="5" id="KW-0732">Signal</keyword>
<evidence type="ECO:0000256" key="2">
    <source>
        <dbReference type="ARBA" id="ARBA00022748"/>
    </source>
</evidence>
<reference evidence="8 10" key="2">
    <citation type="submission" date="2019-03" db="EMBL/GenBank/DDBJ databases">
        <authorList>
            <person name="He R.-H."/>
        </authorList>
    </citation>
    <scope>NUCLEOTIDE SEQUENCE [LARGE SCALE GENOMIC DNA]</scope>
    <source>
        <strain evidence="8 10">DSM 19624</strain>
    </source>
</reference>
<dbReference type="GO" id="GO:0016853">
    <property type="term" value="F:isomerase activity"/>
    <property type="evidence" value="ECO:0007669"/>
    <property type="project" value="UniProtKB-KW"/>
</dbReference>
<keyword evidence="2" id="KW-0201">Cytochrome c-type biogenesis</keyword>
<comment type="caution">
    <text evidence="7">The sequence shown here is derived from an EMBL/GenBank/DDBJ whole genome shotgun (WGS) entry which is preliminary data.</text>
</comment>
<dbReference type="EMBL" id="RCCK01000015">
    <property type="protein sequence ID" value="RLJ72007.1"/>
    <property type="molecule type" value="Genomic_DNA"/>
</dbReference>
<proteinExistence type="predicted"/>
<evidence type="ECO:0000313" key="10">
    <source>
        <dbReference type="Proteomes" id="UP000297429"/>
    </source>
</evidence>
<dbReference type="SUPFAM" id="SSF52833">
    <property type="entry name" value="Thioredoxin-like"/>
    <property type="match status" value="1"/>
</dbReference>
<comment type="subcellular location">
    <subcellularLocation>
        <location evidence="1">Cell envelope</location>
    </subcellularLocation>
</comment>
<evidence type="ECO:0000256" key="4">
    <source>
        <dbReference type="ARBA" id="ARBA00023284"/>
    </source>
</evidence>
<dbReference type="GO" id="GO:0017004">
    <property type="term" value="P:cytochrome complex assembly"/>
    <property type="evidence" value="ECO:0007669"/>
    <property type="project" value="UniProtKB-KW"/>
</dbReference>
<organism evidence="7 9">
    <name type="scientific">Pedobacter alluvionis</name>
    <dbReference type="NCBI Taxonomy" id="475253"/>
    <lineage>
        <taxon>Bacteria</taxon>
        <taxon>Pseudomonadati</taxon>
        <taxon>Bacteroidota</taxon>
        <taxon>Sphingobacteriia</taxon>
        <taxon>Sphingobacteriales</taxon>
        <taxon>Sphingobacteriaceae</taxon>
        <taxon>Pedobacter</taxon>
    </lineage>
</organism>
<evidence type="ECO:0000313" key="8">
    <source>
        <dbReference type="EMBL" id="TFB28781.1"/>
    </source>
</evidence>
<dbReference type="PANTHER" id="PTHR42852">
    <property type="entry name" value="THIOL:DISULFIDE INTERCHANGE PROTEIN DSBE"/>
    <property type="match status" value="1"/>
</dbReference>
<evidence type="ECO:0000256" key="5">
    <source>
        <dbReference type="SAM" id="SignalP"/>
    </source>
</evidence>
<dbReference type="RefSeq" id="WP_121287667.1">
    <property type="nucleotide sequence ID" value="NZ_RCCK01000015.1"/>
</dbReference>
<accession>A0A497XRZ2</accession>
<protein>
    <submittedName>
        <fullName evidence="7">Thiol-disulfide isomerase/thioredoxin</fullName>
    </submittedName>
    <submittedName>
        <fullName evidence="8">TlpA family protein disulfide reductase</fullName>
    </submittedName>
</protein>
<dbReference type="InterPro" id="IPR013766">
    <property type="entry name" value="Thioredoxin_domain"/>
</dbReference>
<dbReference type="PROSITE" id="PS51352">
    <property type="entry name" value="THIOREDOXIN_2"/>
    <property type="match status" value="1"/>
</dbReference>
<feature type="chain" id="PRO_5044605393" evidence="5">
    <location>
        <begin position="20"/>
        <end position="448"/>
    </location>
</feature>
<dbReference type="OrthoDB" id="1095575at2"/>